<feature type="region of interest" description="Disordered" evidence="1">
    <location>
        <begin position="929"/>
        <end position="1028"/>
    </location>
</feature>
<feature type="compositionally biased region" description="Basic residues" evidence="1">
    <location>
        <begin position="473"/>
        <end position="483"/>
    </location>
</feature>
<feature type="compositionally biased region" description="Polar residues" evidence="1">
    <location>
        <begin position="226"/>
        <end position="237"/>
    </location>
</feature>
<proteinExistence type="predicted"/>
<dbReference type="Proteomes" id="UP000694044">
    <property type="component" value="Unassembled WGS sequence"/>
</dbReference>
<name>A0A8T1VUQ5_9STRA</name>
<organism evidence="2 3">
    <name type="scientific">Phytophthora pseudosyringae</name>
    <dbReference type="NCBI Taxonomy" id="221518"/>
    <lineage>
        <taxon>Eukaryota</taxon>
        <taxon>Sar</taxon>
        <taxon>Stramenopiles</taxon>
        <taxon>Oomycota</taxon>
        <taxon>Peronosporomycetes</taxon>
        <taxon>Peronosporales</taxon>
        <taxon>Peronosporaceae</taxon>
        <taxon>Phytophthora</taxon>
    </lineage>
</organism>
<gene>
    <name evidence="2" type="ORF">PHYPSEUDO_002043</name>
</gene>
<feature type="compositionally biased region" description="Basic and acidic residues" evidence="1">
    <location>
        <begin position="187"/>
        <end position="197"/>
    </location>
</feature>
<feature type="compositionally biased region" description="Low complexity" evidence="1">
    <location>
        <begin position="484"/>
        <end position="497"/>
    </location>
</feature>
<protein>
    <submittedName>
        <fullName evidence="2">Uncharacterized protein</fullName>
    </submittedName>
</protein>
<dbReference type="AlphaFoldDB" id="A0A8T1VUQ5"/>
<dbReference type="EMBL" id="JAGDFM010000133">
    <property type="protein sequence ID" value="KAG7384961.1"/>
    <property type="molecule type" value="Genomic_DNA"/>
</dbReference>
<evidence type="ECO:0000256" key="1">
    <source>
        <dbReference type="SAM" id="MobiDB-lite"/>
    </source>
</evidence>
<dbReference type="OrthoDB" id="128412at2759"/>
<feature type="region of interest" description="Disordered" evidence="1">
    <location>
        <begin position="693"/>
        <end position="715"/>
    </location>
</feature>
<comment type="caution">
    <text evidence="2">The sequence shown here is derived from an EMBL/GenBank/DDBJ whole genome shotgun (WGS) entry which is preliminary data.</text>
</comment>
<evidence type="ECO:0000313" key="2">
    <source>
        <dbReference type="EMBL" id="KAG7384961.1"/>
    </source>
</evidence>
<accession>A0A8T1VUQ5</accession>
<feature type="region of interest" description="Disordered" evidence="1">
    <location>
        <begin position="187"/>
        <end position="266"/>
    </location>
</feature>
<evidence type="ECO:0000313" key="3">
    <source>
        <dbReference type="Proteomes" id="UP000694044"/>
    </source>
</evidence>
<sequence length="1028" mass="113659">MRNWLMEVTEPIRCLREINVSGDPERHWTASFKAECLCLPVTSDGVPHRVDRTRLHRHDGSPDYVSVMALVQTILYEAGFAFINLVPAWGSSVSPELHTSQDARFISDAMFLREFLVNGQSAWNRIAEGRRFSVRWEDVPFQVLDPAAAASFPVEEDGDVLMLIVEEQELLGNAMVIHLRLAQGRPRASDLEVSRPEPKRRRGSLDAPLSIPSGLVPTKVPASGAVRSQTVGTSSLASGDAPVLTPDESMSSAGGDSQGSPGLGPTGAVAHMFVATAGPEGDSSVSVEQPIVYVPVAAYPPTPALTAPPDLSAAAEATTHEEVVEQEMNRSERKSIHRGREIEEIRRTTSPGPGRLPPGGEAQVTREWVASHREVEAIARDAERLRVEAATAAEAAAARARQKEAQSRRELDYQLREAHVRQVLETERRETQEAEIKALREQMAAASVRHHPQERNSSPASGGAGDGGVAYRSTRRQQPRRSNSRNGDASGTADRAGATAGRSVGIFSSAAPAAIPGSAPLMIPEAATSRHTPFAAYDAVKPFDPTLSLEKRRLWWDKLQYTALMGGWREQERCTRLYSRLSHNEGTKAWISSSRIQSSESPVERYLRLKQEARKTPRTSLWRLYAAAMKANVDYHTASDCRRHLNQVLKNLRDRELQLNLQSRWYLSTDEMEDTLRQREEMERGMCRKPANDIQCGRYKPPGVNPGPVTRGNPGAKVPAAYVAATSRESRKLSSDEFPAKKMSFEPKALEVLLPGTTVPGGDPEPRKVSLDEVRSLFRVPHLAPSVAAWDIRRKVLETHDVGPKRERLGATVDVAEHGGLWLAHGESQYLPISLGKHDLETLDVWADRGDCWVTLIVFSYQKAPVAARVVNTSKHTVEMLPHTRVATLTEMDRLPLGTNFVRTGSYQYEEREFLVYENTRSRRRLDAEARELERNPPPPPAVERPTYPRPTGILRRPDPSPGSRSVAMAVPSSSQTPSVQREDVSGATTTTYDCSESPGEPQLPRSTQSRSWLGCSQLPMMDQYRPL</sequence>
<feature type="region of interest" description="Disordered" evidence="1">
    <location>
        <begin position="443"/>
        <end position="497"/>
    </location>
</feature>
<keyword evidence="3" id="KW-1185">Reference proteome</keyword>
<reference evidence="2" key="1">
    <citation type="submission" date="2021-02" db="EMBL/GenBank/DDBJ databases">
        <authorList>
            <person name="Palmer J.M."/>
        </authorList>
    </citation>
    <scope>NUCLEOTIDE SEQUENCE</scope>
    <source>
        <strain evidence="2">SCRP734</strain>
    </source>
</reference>
<feature type="compositionally biased region" description="Polar residues" evidence="1">
    <location>
        <begin position="248"/>
        <end position="260"/>
    </location>
</feature>